<comment type="caution">
    <text evidence="2">The sequence shown here is derived from an EMBL/GenBank/DDBJ whole genome shotgun (WGS) entry which is preliminary data.</text>
</comment>
<dbReference type="AlphaFoldDB" id="A0A8J5WFH7"/>
<dbReference type="EMBL" id="JAAALK010000082">
    <property type="protein sequence ID" value="KAG8088549.1"/>
    <property type="molecule type" value="Genomic_DNA"/>
</dbReference>
<evidence type="ECO:0000313" key="3">
    <source>
        <dbReference type="Proteomes" id="UP000729402"/>
    </source>
</evidence>
<evidence type="ECO:0000256" key="1">
    <source>
        <dbReference type="SAM" id="MobiDB-lite"/>
    </source>
</evidence>
<dbReference type="OrthoDB" id="696591at2759"/>
<evidence type="ECO:0000313" key="2">
    <source>
        <dbReference type="EMBL" id="KAG8088549.1"/>
    </source>
</evidence>
<organism evidence="2 3">
    <name type="scientific">Zizania palustris</name>
    <name type="common">Northern wild rice</name>
    <dbReference type="NCBI Taxonomy" id="103762"/>
    <lineage>
        <taxon>Eukaryota</taxon>
        <taxon>Viridiplantae</taxon>
        <taxon>Streptophyta</taxon>
        <taxon>Embryophyta</taxon>
        <taxon>Tracheophyta</taxon>
        <taxon>Spermatophyta</taxon>
        <taxon>Magnoliopsida</taxon>
        <taxon>Liliopsida</taxon>
        <taxon>Poales</taxon>
        <taxon>Poaceae</taxon>
        <taxon>BOP clade</taxon>
        <taxon>Oryzoideae</taxon>
        <taxon>Oryzeae</taxon>
        <taxon>Zizaniinae</taxon>
        <taxon>Zizania</taxon>
    </lineage>
</organism>
<protein>
    <submittedName>
        <fullName evidence="2">Uncharacterized protein</fullName>
    </submittedName>
</protein>
<accession>A0A8J5WFH7</accession>
<name>A0A8J5WFH7_ZIZPA</name>
<keyword evidence="3" id="KW-1185">Reference proteome</keyword>
<sequence length="226" mass="24023">MPGSEDDDPSRTATSSATTEILEPIAKVLTELVHSVANIQAYLTARDDKFSFGHAGTSSAVQGSSLPPSITSMPPPMSILPDQIRVDVELRQHDLQMAMHWVRAYERRAEATAAASGQRNTRPPAANADTTQADNYPPADAKSSSTSSSGLGCPGILKLLQVATSDHPTMRMAMANGNRVPCKGVTHGINICIHDEDFVISCLSIDLGGFDVVLGVKFLRTLGPIL</sequence>
<proteinExistence type="predicted"/>
<feature type="region of interest" description="Disordered" evidence="1">
    <location>
        <begin position="112"/>
        <end position="150"/>
    </location>
</feature>
<gene>
    <name evidence="2" type="ORF">GUJ93_ZPchr0010g7214</name>
</gene>
<reference evidence="2" key="1">
    <citation type="journal article" date="2021" name="bioRxiv">
        <title>Whole Genome Assembly and Annotation of Northern Wild Rice, Zizania palustris L., Supports a Whole Genome Duplication in the Zizania Genus.</title>
        <authorList>
            <person name="Haas M."/>
            <person name="Kono T."/>
            <person name="Macchietto M."/>
            <person name="Millas R."/>
            <person name="McGilp L."/>
            <person name="Shao M."/>
            <person name="Duquette J."/>
            <person name="Hirsch C.N."/>
            <person name="Kimball J."/>
        </authorList>
    </citation>
    <scope>NUCLEOTIDE SEQUENCE</scope>
    <source>
        <tissue evidence="2">Fresh leaf tissue</tissue>
    </source>
</reference>
<reference evidence="2" key="2">
    <citation type="submission" date="2021-02" db="EMBL/GenBank/DDBJ databases">
        <authorList>
            <person name="Kimball J.A."/>
            <person name="Haas M.W."/>
            <person name="Macchietto M."/>
            <person name="Kono T."/>
            <person name="Duquette J."/>
            <person name="Shao M."/>
        </authorList>
    </citation>
    <scope>NUCLEOTIDE SEQUENCE</scope>
    <source>
        <tissue evidence="2">Fresh leaf tissue</tissue>
    </source>
</reference>
<dbReference type="CDD" id="cd00303">
    <property type="entry name" value="retropepsin_like"/>
    <property type="match status" value="1"/>
</dbReference>
<dbReference type="Proteomes" id="UP000729402">
    <property type="component" value="Unassembled WGS sequence"/>
</dbReference>